<reference evidence="5 6" key="1">
    <citation type="journal article" date="2014" name="Genome Announc.">
        <title>Genome Sequence of Afipia felis Strain 76713, Isolated in Hospital Water Using an Amoeba Co-Culture Procedure.</title>
        <authorList>
            <person name="Benamar S."/>
            <person name="La Scola B."/>
            <person name="Croce O."/>
        </authorList>
    </citation>
    <scope>NUCLEOTIDE SEQUENCE [LARGE SCALE GENOMIC DNA]</scope>
    <source>
        <strain evidence="5 6">76713</strain>
    </source>
</reference>
<accession>A0A090MQD3</accession>
<dbReference type="STRING" id="1035.BN961_03030"/>
<keyword evidence="6" id="KW-1185">Reference proteome</keyword>
<dbReference type="CDD" id="cd00616">
    <property type="entry name" value="AHBA_syn"/>
    <property type="match status" value="1"/>
</dbReference>
<evidence type="ECO:0000256" key="3">
    <source>
        <dbReference type="PIRSR" id="PIRSR000390-2"/>
    </source>
</evidence>
<dbReference type="OrthoDB" id="9768668at2"/>
<evidence type="ECO:0000313" key="6">
    <source>
        <dbReference type="Proteomes" id="UP000035762"/>
    </source>
</evidence>
<dbReference type="Pfam" id="PF01041">
    <property type="entry name" value="DegT_DnrJ_EryC1"/>
    <property type="match status" value="1"/>
</dbReference>
<gene>
    <name evidence="5" type="primary">arnB</name>
    <name evidence="5" type="ORF">BN961_03030</name>
</gene>
<dbReference type="GO" id="GO:0030170">
    <property type="term" value="F:pyridoxal phosphate binding"/>
    <property type="evidence" value="ECO:0007669"/>
    <property type="project" value="TreeGrafter"/>
</dbReference>
<dbReference type="GO" id="GO:0000271">
    <property type="term" value="P:polysaccharide biosynthetic process"/>
    <property type="evidence" value="ECO:0007669"/>
    <property type="project" value="TreeGrafter"/>
</dbReference>
<dbReference type="InterPro" id="IPR015422">
    <property type="entry name" value="PyrdxlP-dep_Trfase_small"/>
</dbReference>
<sequence length="413" mass="45120">MRYQEAQDVRTAKIGRLPLAVPSDQPKLHAPPANIPFFRPVITEDEIEAVTAVLRSGWLTTGAKAREFEQKFASFLGNGVEAVAVNSATAGLHLAAEACGIGPGDEVLVPTLTFTATASVIRYLGAEVVFVDVDPETRTIDLDDAARRITPRCKAIIPVHFGGFPCDMAAVLDFARHHHLKVIEDAAHAMPAHRSGHPVGTSESDACVFSFYATKPITTGEGGMIVTRNPEIAARARVMRTHGLNRDAFDRFSKVGASWAYDVVSPGFKYNLTDVAAAVGVVQLGRANSLQSGRQHAAERYLKRLVDLPLDCPAPAPAGSLHSWHLFPIRLHETARLTRDEVIAALTAQGIGTSVHYRPLHQMTYWQKRYAFRPDEFPQADRYFAGALSLPLFPTMTDGEVDRVARALQELLE</sequence>
<dbReference type="GO" id="GO:0008483">
    <property type="term" value="F:transaminase activity"/>
    <property type="evidence" value="ECO:0007669"/>
    <property type="project" value="UniProtKB-KW"/>
</dbReference>
<dbReference type="AlphaFoldDB" id="A0A090MQD3"/>
<feature type="modified residue" description="N6-(pyridoxal phosphate)lysine" evidence="3">
    <location>
        <position position="215"/>
    </location>
</feature>
<dbReference type="Gene3D" id="3.40.640.10">
    <property type="entry name" value="Type I PLP-dependent aspartate aminotransferase-like (Major domain)"/>
    <property type="match status" value="1"/>
</dbReference>
<dbReference type="SUPFAM" id="SSF53383">
    <property type="entry name" value="PLP-dependent transferases"/>
    <property type="match status" value="1"/>
</dbReference>
<organism evidence="5 6">
    <name type="scientific">Afipia felis</name>
    <name type="common">Cat scratch disease bacillus</name>
    <dbReference type="NCBI Taxonomy" id="1035"/>
    <lineage>
        <taxon>Bacteria</taxon>
        <taxon>Pseudomonadati</taxon>
        <taxon>Pseudomonadota</taxon>
        <taxon>Alphaproteobacteria</taxon>
        <taxon>Hyphomicrobiales</taxon>
        <taxon>Nitrobacteraceae</taxon>
        <taxon>Afipia</taxon>
    </lineage>
</organism>
<keyword evidence="5" id="KW-0808">Transferase</keyword>
<evidence type="ECO:0000256" key="4">
    <source>
        <dbReference type="RuleBase" id="RU004508"/>
    </source>
</evidence>
<dbReference type="Gene3D" id="3.90.1150.10">
    <property type="entry name" value="Aspartate Aminotransferase, domain 1"/>
    <property type="match status" value="1"/>
</dbReference>
<comment type="similarity">
    <text evidence="1 4">Belongs to the DegT/DnrJ/EryC1 family.</text>
</comment>
<evidence type="ECO:0000313" key="5">
    <source>
        <dbReference type="EMBL" id="CEG09600.1"/>
    </source>
</evidence>
<comment type="caution">
    <text evidence="5">The sequence shown here is derived from an EMBL/GenBank/DDBJ whole genome shotgun (WGS) entry which is preliminary data.</text>
</comment>
<dbReference type="EMBL" id="CCAZ020000002">
    <property type="protein sequence ID" value="CEG09600.1"/>
    <property type="molecule type" value="Genomic_DNA"/>
</dbReference>
<evidence type="ECO:0000256" key="1">
    <source>
        <dbReference type="ARBA" id="ARBA00037999"/>
    </source>
</evidence>
<keyword evidence="3 4" id="KW-0663">Pyridoxal phosphate</keyword>
<evidence type="ECO:0000256" key="2">
    <source>
        <dbReference type="PIRSR" id="PIRSR000390-1"/>
    </source>
</evidence>
<dbReference type="PIRSF" id="PIRSF000390">
    <property type="entry name" value="PLP_StrS"/>
    <property type="match status" value="1"/>
</dbReference>
<dbReference type="Proteomes" id="UP000035762">
    <property type="component" value="Unassembled WGS sequence"/>
</dbReference>
<proteinExistence type="inferred from homology"/>
<protein>
    <submittedName>
        <fullName evidence="5">UDP-4-amino-4-deoxy-L-arabinose--oxoglutarate aminotransferase</fullName>
    </submittedName>
</protein>
<keyword evidence="5" id="KW-0032">Aminotransferase</keyword>
<feature type="active site" description="Proton acceptor" evidence="2">
    <location>
        <position position="215"/>
    </location>
</feature>
<dbReference type="InterPro" id="IPR015424">
    <property type="entry name" value="PyrdxlP-dep_Trfase"/>
</dbReference>
<dbReference type="InterPro" id="IPR015421">
    <property type="entry name" value="PyrdxlP-dep_Trfase_major"/>
</dbReference>
<name>A0A090MQD3_AFIFE</name>
<dbReference type="PANTHER" id="PTHR30244">
    <property type="entry name" value="TRANSAMINASE"/>
    <property type="match status" value="1"/>
</dbReference>
<dbReference type="InterPro" id="IPR000653">
    <property type="entry name" value="DegT/StrS_aminotransferase"/>
</dbReference>
<dbReference type="RefSeq" id="WP_009339593.1">
    <property type="nucleotide sequence ID" value="NZ_CCAZ020000002.1"/>
</dbReference>
<dbReference type="PANTHER" id="PTHR30244:SF34">
    <property type="entry name" value="DTDP-4-AMINO-4,6-DIDEOXYGALACTOSE TRANSAMINASE"/>
    <property type="match status" value="1"/>
</dbReference>